<sequence length="169" mass="18305">MGRTDRGVAKRLRSLDALQATAVNLAVGVGFAGAKAVDHGEGGDGAFIFGERIQQPVDDVMREEGAGRVVDQDKVGGKICKRFETAMHRFLPRRAAGNRQRAESLRGVRKGCGVIRVDHSHDLADARVTRERSKRTADHRLARQGPVLFRHAFARAGASPGGNDDRSDP</sequence>
<name>A0AAD1D7U8_SPHMI</name>
<protein>
    <submittedName>
        <fullName evidence="1">Uncharacterized protein</fullName>
    </submittedName>
</protein>
<accession>A0AAD1D7U8</accession>
<gene>
    <name evidence="1" type="ORF">SmB9_26400</name>
</gene>
<dbReference type="KEGG" id="smic:SmB9_26400"/>
<dbReference type="Proteomes" id="UP000275727">
    <property type="component" value="Chromosome"/>
</dbReference>
<evidence type="ECO:0000313" key="2">
    <source>
        <dbReference type="Proteomes" id="UP000275727"/>
    </source>
</evidence>
<reference evidence="1 2" key="1">
    <citation type="submission" date="2018-06" db="EMBL/GenBank/DDBJ databases">
        <title>Complete Genome Sequence of the Microcystin-Degrading Bacterium Sphingosinicella microcystinivorans Strain B-9.</title>
        <authorList>
            <person name="Jin H."/>
            <person name="Nishizawa T."/>
            <person name="Guo Y."/>
            <person name="Nishizawa A."/>
            <person name="Park H."/>
            <person name="Kato H."/>
            <person name="Tsuji K."/>
            <person name="Harada K."/>
        </authorList>
    </citation>
    <scope>NUCLEOTIDE SEQUENCE [LARGE SCALE GENOMIC DNA]</scope>
    <source>
        <strain evidence="1 2">B9</strain>
    </source>
</reference>
<organism evidence="1 2">
    <name type="scientific">Sphingosinicella microcystinivorans</name>
    <dbReference type="NCBI Taxonomy" id="335406"/>
    <lineage>
        <taxon>Bacteria</taxon>
        <taxon>Pseudomonadati</taxon>
        <taxon>Pseudomonadota</taxon>
        <taxon>Alphaproteobacteria</taxon>
        <taxon>Sphingomonadales</taxon>
        <taxon>Sphingosinicellaceae</taxon>
        <taxon>Sphingosinicella</taxon>
    </lineage>
</organism>
<proteinExistence type="predicted"/>
<evidence type="ECO:0000313" key="1">
    <source>
        <dbReference type="EMBL" id="BBE34982.1"/>
    </source>
</evidence>
<dbReference type="EMBL" id="AP018711">
    <property type="protein sequence ID" value="BBE34982.1"/>
    <property type="molecule type" value="Genomic_DNA"/>
</dbReference>
<dbReference type="AlphaFoldDB" id="A0AAD1D7U8"/>